<dbReference type="RefSeq" id="WP_157720092.1">
    <property type="nucleotide sequence ID" value="NZ_LT629799.1"/>
</dbReference>
<evidence type="ECO:0000256" key="4">
    <source>
        <dbReference type="ARBA" id="ARBA00023163"/>
    </source>
</evidence>
<dbReference type="AlphaFoldDB" id="A0A1H2NEE0"/>
<evidence type="ECO:0000256" key="5">
    <source>
        <dbReference type="SAM" id="MobiDB-lite"/>
    </source>
</evidence>
<dbReference type="EMBL" id="LT629799">
    <property type="protein sequence ID" value="SDV03485.1"/>
    <property type="molecule type" value="Genomic_DNA"/>
</dbReference>
<dbReference type="OrthoDB" id="9804285at2"/>
<dbReference type="CDD" id="cd06171">
    <property type="entry name" value="Sigma70_r4"/>
    <property type="match status" value="1"/>
</dbReference>
<evidence type="ECO:0000313" key="9">
    <source>
        <dbReference type="Proteomes" id="UP000198825"/>
    </source>
</evidence>
<feature type="domain" description="RNA polymerase sigma-70 region 4" evidence="7">
    <location>
        <begin position="256"/>
        <end position="304"/>
    </location>
</feature>
<dbReference type="InterPro" id="IPR000943">
    <property type="entry name" value="RNA_pol_sigma70"/>
</dbReference>
<dbReference type="GO" id="GO:0016987">
    <property type="term" value="F:sigma factor activity"/>
    <property type="evidence" value="ECO:0007669"/>
    <property type="project" value="UniProtKB-KW"/>
</dbReference>
<evidence type="ECO:0000313" key="8">
    <source>
        <dbReference type="EMBL" id="SDV03485.1"/>
    </source>
</evidence>
<evidence type="ECO:0000259" key="7">
    <source>
        <dbReference type="Pfam" id="PF04545"/>
    </source>
</evidence>
<dbReference type="InterPro" id="IPR013325">
    <property type="entry name" value="RNA_pol_sigma_r2"/>
</dbReference>
<sequence>MRADSGRPEPPHDSLLEVGGSEPVRIAPLPDHAPDRTHDRDDLDHAADHGTEPEPPQRTRDPNTPPRGREREAERARTQDLFGQLDHASPSERQAIRDEVVTLHLWLATSAARRYGPRSEYDDLVQVARGGLVEAFDRYDPTQTTYAYFAWVTMTGLLRRYLRDHGWSVRPPRSVQEAANVLRGAVPDLSQELGRVPRTADLATYLGWTPQAVEDARSAELGLHATSIDALVGEAWMPEHPPEWNVVETRVLLGRALRSLTDGERDLLRMRFLEEMTQSQIAAVVGVTQMQVSRLLSRLMTKLRDLIGDLEGDDELAETAG</sequence>
<reference evidence="9" key="1">
    <citation type="submission" date="2016-10" db="EMBL/GenBank/DDBJ databases">
        <authorList>
            <person name="Varghese N."/>
            <person name="Submissions S."/>
        </authorList>
    </citation>
    <scope>NUCLEOTIDE SEQUENCE [LARGE SCALE GENOMIC DNA]</scope>
    <source>
        <strain evidence="9">DSM 21743</strain>
    </source>
</reference>
<evidence type="ECO:0000256" key="3">
    <source>
        <dbReference type="ARBA" id="ARBA00023125"/>
    </source>
</evidence>
<dbReference type="STRING" id="546874.SAMN04488544_3805"/>
<feature type="domain" description="RNA polymerase sigma-70 region 2" evidence="6">
    <location>
        <begin position="104"/>
        <end position="167"/>
    </location>
</feature>
<gene>
    <name evidence="8" type="ORF">SAMN04488544_3805</name>
</gene>
<dbReference type="GO" id="GO:0006352">
    <property type="term" value="P:DNA-templated transcription initiation"/>
    <property type="evidence" value="ECO:0007669"/>
    <property type="project" value="InterPro"/>
</dbReference>
<dbReference type="SUPFAM" id="SSF88659">
    <property type="entry name" value="Sigma3 and sigma4 domains of RNA polymerase sigma factors"/>
    <property type="match status" value="2"/>
</dbReference>
<dbReference type="Proteomes" id="UP000198825">
    <property type="component" value="Chromosome I"/>
</dbReference>
<dbReference type="InterPro" id="IPR013324">
    <property type="entry name" value="RNA_pol_sigma_r3/r4-like"/>
</dbReference>
<dbReference type="Gene3D" id="1.20.120.1810">
    <property type="match status" value="1"/>
</dbReference>
<feature type="compositionally biased region" description="Basic and acidic residues" evidence="5">
    <location>
        <begin position="1"/>
        <end position="15"/>
    </location>
</feature>
<keyword evidence="9" id="KW-1185">Reference proteome</keyword>
<evidence type="ECO:0000256" key="1">
    <source>
        <dbReference type="ARBA" id="ARBA00023015"/>
    </source>
</evidence>
<accession>A0A1H2NEE0</accession>
<dbReference type="Gene3D" id="1.10.10.10">
    <property type="entry name" value="Winged helix-like DNA-binding domain superfamily/Winged helix DNA-binding domain"/>
    <property type="match status" value="2"/>
</dbReference>
<keyword evidence="4" id="KW-0804">Transcription</keyword>
<dbReference type="InterPro" id="IPR036388">
    <property type="entry name" value="WH-like_DNA-bd_sf"/>
</dbReference>
<dbReference type="GO" id="GO:0003677">
    <property type="term" value="F:DNA binding"/>
    <property type="evidence" value="ECO:0007669"/>
    <property type="project" value="UniProtKB-KW"/>
</dbReference>
<dbReference type="Pfam" id="PF04542">
    <property type="entry name" value="Sigma70_r2"/>
    <property type="match status" value="1"/>
</dbReference>
<dbReference type="PRINTS" id="PR00046">
    <property type="entry name" value="SIGMA70FCT"/>
</dbReference>
<proteinExistence type="predicted"/>
<organism evidence="8 9">
    <name type="scientific">Microlunatus sagamiharensis</name>
    <dbReference type="NCBI Taxonomy" id="546874"/>
    <lineage>
        <taxon>Bacteria</taxon>
        <taxon>Bacillati</taxon>
        <taxon>Actinomycetota</taxon>
        <taxon>Actinomycetes</taxon>
        <taxon>Propionibacteriales</taxon>
        <taxon>Propionibacteriaceae</taxon>
        <taxon>Microlunatus</taxon>
    </lineage>
</organism>
<feature type="compositionally biased region" description="Basic and acidic residues" evidence="5">
    <location>
        <begin position="32"/>
        <end position="78"/>
    </location>
</feature>
<name>A0A1H2NEE0_9ACTN</name>
<dbReference type="PANTHER" id="PTHR30385">
    <property type="entry name" value="SIGMA FACTOR F FLAGELLAR"/>
    <property type="match status" value="1"/>
</dbReference>
<feature type="region of interest" description="Disordered" evidence="5">
    <location>
        <begin position="1"/>
        <end position="93"/>
    </location>
</feature>
<keyword evidence="1" id="KW-0805">Transcription regulation</keyword>
<dbReference type="InterPro" id="IPR007630">
    <property type="entry name" value="RNA_pol_sigma70_r4"/>
</dbReference>
<evidence type="ECO:0000256" key="2">
    <source>
        <dbReference type="ARBA" id="ARBA00023082"/>
    </source>
</evidence>
<dbReference type="NCBIfam" id="TIGR02937">
    <property type="entry name" value="sigma70-ECF"/>
    <property type="match status" value="1"/>
</dbReference>
<protein>
    <submittedName>
        <fullName evidence="8">RNA polymerase, sigma 28 subunit, SigD/FliA/WhiG</fullName>
    </submittedName>
</protein>
<keyword evidence="2" id="KW-0731">Sigma factor</keyword>
<dbReference type="SUPFAM" id="SSF88946">
    <property type="entry name" value="Sigma2 domain of RNA polymerase sigma factors"/>
    <property type="match status" value="1"/>
</dbReference>
<dbReference type="Pfam" id="PF04545">
    <property type="entry name" value="Sigma70_r4"/>
    <property type="match status" value="1"/>
</dbReference>
<dbReference type="InterPro" id="IPR014284">
    <property type="entry name" value="RNA_pol_sigma-70_dom"/>
</dbReference>
<keyword evidence="3" id="KW-0238">DNA-binding</keyword>
<dbReference type="InterPro" id="IPR007627">
    <property type="entry name" value="RNA_pol_sigma70_r2"/>
</dbReference>
<evidence type="ECO:0000259" key="6">
    <source>
        <dbReference type="Pfam" id="PF04542"/>
    </source>
</evidence>
<dbReference type="PANTHER" id="PTHR30385:SF4">
    <property type="entry name" value="RNA POLYMERASE SIGMA-E FACTOR"/>
    <property type="match status" value="1"/>
</dbReference>